<dbReference type="InterPro" id="IPR025944">
    <property type="entry name" value="Sigma_54_int_dom_CS"/>
</dbReference>
<evidence type="ECO:0000256" key="6">
    <source>
        <dbReference type="ARBA" id="ARBA00023163"/>
    </source>
</evidence>
<dbReference type="SMART" id="SM00065">
    <property type="entry name" value="GAF"/>
    <property type="match status" value="1"/>
</dbReference>
<protein>
    <submittedName>
        <fullName evidence="8">Nitrogen fixation protein VnfA</fullName>
    </submittedName>
</protein>
<dbReference type="InterPro" id="IPR002078">
    <property type="entry name" value="Sigma_54_int"/>
</dbReference>
<dbReference type="InterPro" id="IPR025943">
    <property type="entry name" value="Sigma_54_int_dom_ATP-bd_2"/>
</dbReference>
<dbReference type="SUPFAM" id="SSF46689">
    <property type="entry name" value="Homeodomain-like"/>
    <property type="match status" value="1"/>
</dbReference>
<dbReference type="PROSITE" id="PS00688">
    <property type="entry name" value="SIGMA54_INTERACT_3"/>
    <property type="match status" value="1"/>
</dbReference>
<proteinExistence type="predicted"/>
<dbReference type="CDD" id="cd00009">
    <property type="entry name" value="AAA"/>
    <property type="match status" value="1"/>
</dbReference>
<evidence type="ECO:0000256" key="1">
    <source>
        <dbReference type="ARBA" id="ARBA00022741"/>
    </source>
</evidence>
<dbReference type="InterPro" id="IPR002197">
    <property type="entry name" value="HTH_Fis"/>
</dbReference>
<dbReference type="InterPro" id="IPR027417">
    <property type="entry name" value="P-loop_NTPase"/>
</dbReference>
<keyword evidence="2" id="KW-0067">ATP-binding</keyword>
<dbReference type="SMART" id="SM00382">
    <property type="entry name" value="AAA"/>
    <property type="match status" value="1"/>
</dbReference>
<dbReference type="GO" id="GO:0005524">
    <property type="term" value="F:ATP binding"/>
    <property type="evidence" value="ECO:0007669"/>
    <property type="project" value="UniProtKB-KW"/>
</dbReference>
<dbReference type="PANTHER" id="PTHR32071:SF117">
    <property type="entry name" value="PTS-DEPENDENT DIHYDROXYACETONE KINASE OPERON REGULATORY PROTEIN-RELATED"/>
    <property type="match status" value="1"/>
</dbReference>
<name>A0A6C2U7L4_PONDE</name>
<keyword evidence="9" id="KW-1185">Reference proteome</keyword>
<gene>
    <name evidence="8" type="primary">vnfA_2</name>
    <name evidence="8" type="ORF">PDESU_04678</name>
</gene>
<dbReference type="GO" id="GO:0043565">
    <property type="term" value="F:sequence-specific DNA binding"/>
    <property type="evidence" value="ECO:0007669"/>
    <property type="project" value="InterPro"/>
</dbReference>
<dbReference type="PROSITE" id="PS50045">
    <property type="entry name" value="SIGMA54_INTERACT_4"/>
    <property type="match status" value="1"/>
</dbReference>
<feature type="domain" description="Sigma-54 factor interaction" evidence="7">
    <location>
        <begin position="206"/>
        <end position="435"/>
    </location>
</feature>
<evidence type="ECO:0000313" key="9">
    <source>
        <dbReference type="Proteomes" id="UP000366872"/>
    </source>
</evidence>
<dbReference type="EMBL" id="CAAHFG010000003">
    <property type="protein sequence ID" value="VGO16088.1"/>
    <property type="molecule type" value="Genomic_DNA"/>
</dbReference>
<dbReference type="InterPro" id="IPR003018">
    <property type="entry name" value="GAF"/>
</dbReference>
<dbReference type="Gene3D" id="1.10.10.60">
    <property type="entry name" value="Homeodomain-like"/>
    <property type="match status" value="1"/>
</dbReference>
<dbReference type="GO" id="GO:0006355">
    <property type="term" value="P:regulation of DNA-templated transcription"/>
    <property type="evidence" value="ECO:0007669"/>
    <property type="project" value="InterPro"/>
</dbReference>
<sequence>MPNCKFDNPTLCDQRHIKELETLADIARTLSSKSQQEEVLLEVIDVLEKSRSVKRGTLMLLTADGRELRVEAVKDLKVRQAEGAAYRRGEGITGQVLESGELRVVPLVSDEPRFKGRLHGRSDEKLSFICVPIMVENETVGTLSVDCDARPLPELNELARFLSIVATMIANDVSARRTSRMEREVLESENLRLRTEMMEKFQPENMIGNSHLMHEVYTRIHQVSASDTTVLIRGESGTGKELVAAAIHYSSGRAKKPFVKVNCAALNENLLESELFGHEKGAFTGALQTRIGRVQEAEGGTLFLDEIGDFSPTTQVKLLRVLQERTYERVGSNELRKANVRIIAATNADLETAILENQFRQDLFYRINVFPIHLPALRARRDDILTLTNFFVKKYAKQMAVEIRRVSTPAINMLMAYHWPGNVRELENTIEYAVLMGREDGVIHGHDLPPTLQTPVAIAATGSNQHTLKARVAMLERDLIVDSLKRHKGTISAAARELGITERMVRYKIQKLDIDYETLFKKRRKKKTPTRK</sequence>
<evidence type="ECO:0000259" key="7">
    <source>
        <dbReference type="PROSITE" id="PS50045"/>
    </source>
</evidence>
<dbReference type="FunFam" id="3.40.50.300:FF:000006">
    <property type="entry name" value="DNA-binding transcriptional regulator NtrC"/>
    <property type="match status" value="1"/>
</dbReference>
<keyword evidence="3" id="KW-0805">Transcription regulation</keyword>
<dbReference type="AlphaFoldDB" id="A0A6C2U7L4"/>
<dbReference type="Gene3D" id="1.10.8.60">
    <property type="match status" value="1"/>
</dbReference>
<dbReference type="Pfam" id="PF02954">
    <property type="entry name" value="HTH_8"/>
    <property type="match status" value="1"/>
</dbReference>
<dbReference type="InterPro" id="IPR009057">
    <property type="entry name" value="Homeodomain-like_sf"/>
</dbReference>
<dbReference type="RefSeq" id="WP_136081639.1">
    <property type="nucleotide sequence ID" value="NZ_CAAHFG010000003.1"/>
</dbReference>
<dbReference type="InterPro" id="IPR058031">
    <property type="entry name" value="AAA_lid_NorR"/>
</dbReference>
<evidence type="ECO:0000256" key="2">
    <source>
        <dbReference type="ARBA" id="ARBA00022840"/>
    </source>
</evidence>
<dbReference type="PROSITE" id="PS00675">
    <property type="entry name" value="SIGMA54_INTERACT_1"/>
    <property type="match status" value="1"/>
</dbReference>
<dbReference type="Proteomes" id="UP000366872">
    <property type="component" value="Unassembled WGS sequence"/>
</dbReference>
<evidence type="ECO:0000256" key="4">
    <source>
        <dbReference type="ARBA" id="ARBA00023125"/>
    </source>
</evidence>
<dbReference type="Gene3D" id="3.30.450.40">
    <property type="match status" value="1"/>
</dbReference>
<accession>A0A6C2U7L4</accession>
<dbReference type="InterPro" id="IPR003593">
    <property type="entry name" value="AAA+_ATPase"/>
</dbReference>
<evidence type="ECO:0000256" key="3">
    <source>
        <dbReference type="ARBA" id="ARBA00023015"/>
    </source>
</evidence>
<keyword evidence="6" id="KW-0804">Transcription</keyword>
<dbReference type="PROSITE" id="PS00676">
    <property type="entry name" value="SIGMA54_INTERACT_2"/>
    <property type="match status" value="1"/>
</dbReference>
<dbReference type="InterPro" id="IPR025662">
    <property type="entry name" value="Sigma_54_int_dom_ATP-bd_1"/>
</dbReference>
<keyword evidence="4" id="KW-0238">DNA-binding</keyword>
<dbReference type="Pfam" id="PF25601">
    <property type="entry name" value="AAA_lid_14"/>
    <property type="match status" value="1"/>
</dbReference>
<dbReference type="SUPFAM" id="SSF52540">
    <property type="entry name" value="P-loop containing nucleoside triphosphate hydrolases"/>
    <property type="match status" value="1"/>
</dbReference>
<evidence type="ECO:0000256" key="5">
    <source>
        <dbReference type="ARBA" id="ARBA00023159"/>
    </source>
</evidence>
<dbReference type="Pfam" id="PF00158">
    <property type="entry name" value="Sigma54_activat"/>
    <property type="match status" value="1"/>
</dbReference>
<dbReference type="PRINTS" id="PR01590">
    <property type="entry name" value="HTHFIS"/>
</dbReference>
<dbReference type="PANTHER" id="PTHR32071">
    <property type="entry name" value="TRANSCRIPTIONAL REGULATORY PROTEIN"/>
    <property type="match status" value="1"/>
</dbReference>
<dbReference type="SUPFAM" id="SSF55781">
    <property type="entry name" value="GAF domain-like"/>
    <property type="match status" value="1"/>
</dbReference>
<dbReference type="InterPro" id="IPR029016">
    <property type="entry name" value="GAF-like_dom_sf"/>
</dbReference>
<organism evidence="8 9">
    <name type="scientific">Pontiella desulfatans</name>
    <dbReference type="NCBI Taxonomy" id="2750659"/>
    <lineage>
        <taxon>Bacteria</taxon>
        <taxon>Pseudomonadati</taxon>
        <taxon>Kiritimatiellota</taxon>
        <taxon>Kiritimatiellia</taxon>
        <taxon>Kiritimatiellales</taxon>
        <taxon>Pontiellaceae</taxon>
        <taxon>Pontiella</taxon>
    </lineage>
</organism>
<reference evidence="8 9" key="1">
    <citation type="submission" date="2019-04" db="EMBL/GenBank/DDBJ databases">
        <authorList>
            <person name="Van Vliet M D."/>
        </authorList>
    </citation>
    <scope>NUCLEOTIDE SEQUENCE [LARGE SCALE GENOMIC DNA]</scope>
    <source>
        <strain evidence="8 9">F1</strain>
    </source>
</reference>
<keyword evidence="1" id="KW-0547">Nucleotide-binding</keyword>
<dbReference type="Pfam" id="PF01590">
    <property type="entry name" value="GAF"/>
    <property type="match status" value="1"/>
</dbReference>
<keyword evidence="5" id="KW-0010">Activator</keyword>
<dbReference type="Gene3D" id="3.40.50.300">
    <property type="entry name" value="P-loop containing nucleotide triphosphate hydrolases"/>
    <property type="match status" value="1"/>
</dbReference>
<evidence type="ECO:0000313" key="8">
    <source>
        <dbReference type="EMBL" id="VGO16088.1"/>
    </source>
</evidence>